<keyword evidence="1" id="KW-0732">Signal</keyword>
<sequence length="209" mass="24739">MILVAFIAVTIIFNVALYRANNESVPNKVSSHLESYTVGNKAIQNNIDQVDSQDYIDSLTKEISETHQQDILEKLKKELKTKYEKKYTSELKASIEKDFLYITITVRFTTRIRFTTTIFFTRMVVIVSRATSASFFTRLTSSDFFNTYLISRFLKFNLFNNGTAQWLIVFGIEEWSLIWSRWQWIQFIIKSRDDIQKFRFVNKTSYNYT</sequence>
<evidence type="ECO:0000313" key="2">
    <source>
        <dbReference type="EMBL" id="KAK7678393.1"/>
    </source>
</evidence>
<evidence type="ECO:0000313" key="3">
    <source>
        <dbReference type="Proteomes" id="UP001385951"/>
    </source>
</evidence>
<feature type="chain" id="PRO_5043541707" description="ATP synthase F0 subunit 8" evidence="1">
    <location>
        <begin position="21"/>
        <end position="209"/>
    </location>
</feature>
<gene>
    <name evidence="2" type="ORF">QCA50_018609</name>
</gene>
<comment type="caution">
    <text evidence="2">The sequence shown here is derived from an EMBL/GenBank/DDBJ whole genome shotgun (WGS) entry which is preliminary data.</text>
</comment>
<evidence type="ECO:0000256" key="1">
    <source>
        <dbReference type="SAM" id="SignalP"/>
    </source>
</evidence>
<protein>
    <recommendedName>
        <fullName evidence="4">ATP synthase F0 subunit 8</fullName>
    </recommendedName>
</protein>
<feature type="signal peptide" evidence="1">
    <location>
        <begin position="1"/>
        <end position="20"/>
    </location>
</feature>
<proteinExistence type="predicted"/>
<accession>A0AAW0FLB8</accession>
<evidence type="ECO:0008006" key="4">
    <source>
        <dbReference type="Google" id="ProtNLM"/>
    </source>
</evidence>
<organism evidence="2 3">
    <name type="scientific">Cerrena zonata</name>
    <dbReference type="NCBI Taxonomy" id="2478898"/>
    <lineage>
        <taxon>Eukaryota</taxon>
        <taxon>Fungi</taxon>
        <taxon>Dikarya</taxon>
        <taxon>Basidiomycota</taxon>
        <taxon>Agaricomycotina</taxon>
        <taxon>Agaricomycetes</taxon>
        <taxon>Polyporales</taxon>
        <taxon>Cerrenaceae</taxon>
        <taxon>Cerrena</taxon>
    </lineage>
</organism>
<keyword evidence="3" id="KW-1185">Reference proteome</keyword>
<name>A0AAW0FLB8_9APHY</name>
<reference evidence="2 3" key="1">
    <citation type="submission" date="2022-09" db="EMBL/GenBank/DDBJ databases">
        <authorList>
            <person name="Palmer J.M."/>
        </authorList>
    </citation>
    <scope>NUCLEOTIDE SEQUENCE [LARGE SCALE GENOMIC DNA]</scope>
    <source>
        <strain evidence="2 3">DSM 7382</strain>
    </source>
</reference>
<dbReference type="EMBL" id="JASBNA010000072">
    <property type="protein sequence ID" value="KAK7678393.1"/>
    <property type="molecule type" value="Genomic_DNA"/>
</dbReference>
<dbReference type="Proteomes" id="UP001385951">
    <property type="component" value="Unassembled WGS sequence"/>
</dbReference>
<dbReference type="AlphaFoldDB" id="A0AAW0FLB8"/>